<dbReference type="InterPro" id="IPR018357">
    <property type="entry name" value="Hexapep_transf_CS"/>
</dbReference>
<dbReference type="InterPro" id="IPR011004">
    <property type="entry name" value="Trimer_LpxA-like_sf"/>
</dbReference>
<dbReference type="Pfam" id="PF00132">
    <property type="entry name" value="Hexapep"/>
    <property type="match status" value="1"/>
</dbReference>
<comment type="similarity">
    <text evidence="1">Belongs to the transferase hexapeptide repeat family.</text>
</comment>
<evidence type="ECO:0000256" key="1">
    <source>
        <dbReference type="ARBA" id="ARBA00007274"/>
    </source>
</evidence>
<evidence type="ECO:0000256" key="4">
    <source>
        <dbReference type="ARBA" id="ARBA00023315"/>
    </source>
</evidence>
<dbReference type="PANTHER" id="PTHR43300">
    <property type="entry name" value="ACETYLTRANSFERASE"/>
    <property type="match status" value="1"/>
</dbReference>
<dbReference type="NCBIfam" id="TIGR03308">
    <property type="entry name" value="phn_thr-fam"/>
    <property type="match status" value="1"/>
</dbReference>
<dbReference type="EMBL" id="JBHRTN010000029">
    <property type="protein sequence ID" value="MFC3127715.1"/>
    <property type="molecule type" value="Genomic_DNA"/>
</dbReference>
<reference evidence="6" key="1">
    <citation type="journal article" date="2019" name="Int. J. Syst. Evol. Microbiol.">
        <title>The Global Catalogue of Microorganisms (GCM) 10K type strain sequencing project: providing services to taxonomists for standard genome sequencing and annotation.</title>
        <authorList>
            <consortium name="The Broad Institute Genomics Platform"/>
            <consortium name="The Broad Institute Genome Sequencing Center for Infectious Disease"/>
            <person name="Wu L."/>
            <person name="Ma J."/>
        </authorList>
    </citation>
    <scope>NUCLEOTIDE SEQUENCE [LARGE SCALE GENOMIC DNA]</scope>
    <source>
        <strain evidence="6">KCTC 52094</strain>
    </source>
</reference>
<dbReference type="InterPro" id="IPR017694">
    <property type="entry name" value="Phosphonate_tfrase_rpt"/>
</dbReference>
<gene>
    <name evidence="5" type="ORF">ACFOD4_21840</name>
</gene>
<dbReference type="Gene3D" id="2.160.10.10">
    <property type="entry name" value="Hexapeptide repeat proteins"/>
    <property type="match status" value="1"/>
</dbReference>
<sequence>MRDVDYPFSECHTRFFIFLLKPRGMTDEGKSAMSYSGGKISKTIISPITQLREAEIGRCCEVLDHCSVEYSSIGDFSYLGAYCMVADASVGRFCAIAAHVRIGAPNHPLRRPSVHRFTYCPEYYDPRQQRDAGFFQQRRLERTTIGHDVWIGHGVVVLPGVTVGNGAVLAAGAVVTRDVAAYSIVGGVPAREIRRRFPEEVAGRLQRIAWWDWPFDLIMERLPDFQNDDIASFCDRWGGPT</sequence>
<keyword evidence="6" id="KW-1185">Reference proteome</keyword>
<dbReference type="SUPFAM" id="SSF51161">
    <property type="entry name" value="Trimeric LpxA-like enzymes"/>
    <property type="match status" value="1"/>
</dbReference>
<dbReference type="InterPro" id="IPR001451">
    <property type="entry name" value="Hexapep"/>
</dbReference>
<dbReference type="CDD" id="cd03349">
    <property type="entry name" value="LbH_XAT"/>
    <property type="match status" value="1"/>
</dbReference>
<keyword evidence="2" id="KW-0808">Transferase</keyword>
<dbReference type="PROSITE" id="PS00101">
    <property type="entry name" value="HEXAPEP_TRANSFERASES"/>
    <property type="match status" value="1"/>
</dbReference>
<evidence type="ECO:0000313" key="6">
    <source>
        <dbReference type="Proteomes" id="UP001595593"/>
    </source>
</evidence>
<keyword evidence="3" id="KW-0677">Repeat</keyword>
<dbReference type="InterPro" id="IPR050179">
    <property type="entry name" value="Trans_hexapeptide_repeat"/>
</dbReference>
<name>A0ABV7G8B2_9PROT</name>
<keyword evidence="4" id="KW-0012">Acyltransferase</keyword>
<comment type="caution">
    <text evidence="5">The sequence shown here is derived from an EMBL/GenBank/DDBJ whole genome shotgun (WGS) entry which is preliminary data.</text>
</comment>
<dbReference type="PANTHER" id="PTHR43300:SF11">
    <property type="entry name" value="ACETYLTRANSFERASE RV3034C-RELATED"/>
    <property type="match status" value="1"/>
</dbReference>
<evidence type="ECO:0000256" key="3">
    <source>
        <dbReference type="ARBA" id="ARBA00022737"/>
    </source>
</evidence>
<protein>
    <submittedName>
        <fullName evidence="5">DapH/DapD/GlmU-related protein</fullName>
    </submittedName>
</protein>
<organism evidence="5 6">
    <name type="scientific">Teichococcus globiformis</name>
    <dbReference type="NCBI Taxonomy" id="2307229"/>
    <lineage>
        <taxon>Bacteria</taxon>
        <taxon>Pseudomonadati</taxon>
        <taxon>Pseudomonadota</taxon>
        <taxon>Alphaproteobacteria</taxon>
        <taxon>Acetobacterales</taxon>
        <taxon>Roseomonadaceae</taxon>
        <taxon>Roseomonas</taxon>
    </lineage>
</organism>
<evidence type="ECO:0000256" key="2">
    <source>
        <dbReference type="ARBA" id="ARBA00022679"/>
    </source>
</evidence>
<accession>A0ABV7G8B2</accession>
<evidence type="ECO:0000313" key="5">
    <source>
        <dbReference type="EMBL" id="MFC3127715.1"/>
    </source>
</evidence>
<dbReference type="RefSeq" id="WP_379599827.1">
    <property type="nucleotide sequence ID" value="NZ_JBHRTN010000029.1"/>
</dbReference>
<proteinExistence type="inferred from homology"/>
<dbReference type="Proteomes" id="UP001595593">
    <property type="component" value="Unassembled WGS sequence"/>
</dbReference>